<accession>A0A4Z2GCK6</accession>
<dbReference type="Proteomes" id="UP000314294">
    <property type="component" value="Unassembled WGS sequence"/>
</dbReference>
<keyword evidence="3" id="KW-1185">Reference proteome</keyword>
<evidence type="ECO:0000313" key="3">
    <source>
        <dbReference type="Proteomes" id="UP000314294"/>
    </source>
</evidence>
<evidence type="ECO:0000256" key="1">
    <source>
        <dbReference type="SAM" id="MobiDB-lite"/>
    </source>
</evidence>
<sequence length="67" mass="7094">MVAMTTAASPDEIKESLFCHSPELKPVGPAAHASVGLEKRLLTENNVLEERVEGGRGDGASSLTEMQ</sequence>
<proteinExistence type="predicted"/>
<protein>
    <submittedName>
        <fullName evidence="2">Uncharacterized protein</fullName>
    </submittedName>
</protein>
<feature type="region of interest" description="Disordered" evidence="1">
    <location>
        <begin position="48"/>
        <end position="67"/>
    </location>
</feature>
<dbReference type="AlphaFoldDB" id="A0A4Z2GCK6"/>
<comment type="caution">
    <text evidence="2">The sequence shown here is derived from an EMBL/GenBank/DDBJ whole genome shotgun (WGS) entry which is preliminary data.</text>
</comment>
<evidence type="ECO:0000313" key="2">
    <source>
        <dbReference type="EMBL" id="TNN51109.1"/>
    </source>
</evidence>
<gene>
    <name evidence="2" type="ORF">EYF80_038686</name>
</gene>
<organism evidence="2 3">
    <name type="scientific">Liparis tanakae</name>
    <name type="common">Tanaka's snailfish</name>
    <dbReference type="NCBI Taxonomy" id="230148"/>
    <lineage>
        <taxon>Eukaryota</taxon>
        <taxon>Metazoa</taxon>
        <taxon>Chordata</taxon>
        <taxon>Craniata</taxon>
        <taxon>Vertebrata</taxon>
        <taxon>Euteleostomi</taxon>
        <taxon>Actinopterygii</taxon>
        <taxon>Neopterygii</taxon>
        <taxon>Teleostei</taxon>
        <taxon>Neoteleostei</taxon>
        <taxon>Acanthomorphata</taxon>
        <taxon>Eupercaria</taxon>
        <taxon>Perciformes</taxon>
        <taxon>Cottioidei</taxon>
        <taxon>Cottales</taxon>
        <taxon>Liparidae</taxon>
        <taxon>Liparis</taxon>
    </lineage>
</organism>
<name>A0A4Z2GCK6_9TELE</name>
<reference evidence="2 3" key="1">
    <citation type="submission" date="2019-03" db="EMBL/GenBank/DDBJ databases">
        <title>First draft genome of Liparis tanakae, snailfish: a comprehensive survey of snailfish specific genes.</title>
        <authorList>
            <person name="Kim W."/>
            <person name="Song I."/>
            <person name="Jeong J.-H."/>
            <person name="Kim D."/>
            <person name="Kim S."/>
            <person name="Ryu S."/>
            <person name="Song J.Y."/>
            <person name="Lee S.K."/>
        </authorList>
    </citation>
    <scope>NUCLEOTIDE SEQUENCE [LARGE SCALE GENOMIC DNA]</scope>
    <source>
        <tissue evidence="2">Muscle</tissue>
    </source>
</reference>
<dbReference type="EMBL" id="SRLO01000594">
    <property type="protein sequence ID" value="TNN51109.1"/>
    <property type="molecule type" value="Genomic_DNA"/>
</dbReference>